<sequence>MKIFYSILIFACLIPAISEAQNTSNKFYSVGTKAIRLSQMPKLLNQVNNFDYKTTYVDNIFFKVLDNQINYRFSASYFDTNYTFKNQCNTCQEGDGSLKDLAFKFGFEKNVNYSVVQPYYGVDLGYKNNNFNGTIRDMNSATPLQNAEIIKNGLTISPVIGFKFNLNPNVLIFAESSFDFYYNYEQREIVDSSNGALILANKFTRMEYLLNPVSAGIQINFGNKN</sequence>
<organism evidence="2 3">
    <name type="scientific">Pedobacter flavus</name>
    <dbReference type="NCBI Taxonomy" id="3113906"/>
    <lineage>
        <taxon>Bacteria</taxon>
        <taxon>Pseudomonadati</taxon>
        <taxon>Bacteroidota</taxon>
        <taxon>Sphingobacteriia</taxon>
        <taxon>Sphingobacteriales</taxon>
        <taxon>Sphingobacteriaceae</taxon>
        <taxon>Pedobacter</taxon>
    </lineage>
</organism>
<dbReference type="EMBL" id="JAZDQU010000002">
    <property type="protein sequence ID" value="MEE1885468.1"/>
    <property type="molecule type" value="Genomic_DNA"/>
</dbReference>
<accession>A0ABU7H2K9</accession>
<evidence type="ECO:0000256" key="1">
    <source>
        <dbReference type="SAM" id="SignalP"/>
    </source>
</evidence>
<protein>
    <recommendedName>
        <fullName evidence="4">Outer membrane protein beta-barrel domain-containing protein</fullName>
    </recommendedName>
</protein>
<dbReference type="RefSeq" id="WP_330146365.1">
    <property type="nucleotide sequence ID" value="NZ_JAZDQU010000002.1"/>
</dbReference>
<feature type="chain" id="PRO_5047141779" description="Outer membrane protein beta-barrel domain-containing protein" evidence="1">
    <location>
        <begin position="21"/>
        <end position="225"/>
    </location>
</feature>
<dbReference type="Proteomes" id="UP001337681">
    <property type="component" value="Unassembled WGS sequence"/>
</dbReference>
<comment type="caution">
    <text evidence="2">The sequence shown here is derived from an EMBL/GenBank/DDBJ whole genome shotgun (WGS) entry which is preliminary data.</text>
</comment>
<evidence type="ECO:0000313" key="2">
    <source>
        <dbReference type="EMBL" id="MEE1885468.1"/>
    </source>
</evidence>
<proteinExistence type="predicted"/>
<feature type="signal peptide" evidence="1">
    <location>
        <begin position="1"/>
        <end position="20"/>
    </location>
</feature>
<keyword evidence="3" id="KW-1185">Reference proteome</keyword>
<reference evidence="2 3" key="1">
    <citation type="submission" date="2024-01" db="EMBL/GenBank/DDBJ databases">
        <title>Pedobacter sp. nov., isolated from oil-contaminated soil.</title>
        <authorList>
            <person name="Le N.T.T."/>
        </authorList>
    </citation>
    <scope>NUCLEOTIDE SEQUENCE [LARGE SCALE GENOMIC DNA]</scope>
    <source>
        <strain evidence="2 3">VNH31</strain>
    </source>
</reference>
<name>A0ABU7H2K9_9SPHI</name>
<evidence type="ECO:0008006" key="4">
    <source>
        <dbReference type="Google" id="ProtNLM"/>
    </source>
</evidence>
<keyword evidence="1" id="KW-0732">Signal</keyword>
<evidence type="ECO:0000313" key="3">
    <source>
        <dbReference type="Proteomes" id="UP001337681"/>
    </source>
</evidence>
<gene>
    <name evidence="2" type="ORF">VRU49_08580</name>
</gene>